<evidence type="ECO:0000259" key="7">
    <source>
        <dbReference type="Pfam" id="PF09335"/>
    </source>
</evidence>
<feature type="transmembrane region" description="Helical" evidence="6">
    <location>
        <begin position="181"/>
        <end position="198"/>
    </location>
</feature>
<feature type="domain" description="VTT" evidence="7">
    <location>
        <begin position="38"/>
        <end position="164"/>
    </location>
</feature>
<evidence type="ECO:0000256" key="2">
    <source>
        <dbReference type="ARBA" id="ARBA00022475"/>
    </source>
</evidence>
<dbReference type="Proteomes" id="UP000177167">
    <property type="component" value="Unassembled WGS sequence"/>
</dbReference>
<accession>A0A1F8F9H7</accession>
<evidence type="ECO:0000313" key="8">
    <source>
        <dbReference type="EMBL" id="OGN09814.1"/>
    </source>
</evidence>
<comment type="caution">
    <text evidence="8">The sequence shown here is derived from an EMBL/GenBank/DDBJ whole genome shotgun (WGS) entry which is preliminary data.</text>
</comment>
<dbReference type="PANTHER" id="PTHR42709">
    <property type="entry name" value="ALKALINE PHOSPHATASE LIKE PROTEIN"/>
    <property type="match status" value="1"/>
</dbReference>
<dbReference type="AlphaFoldDB" id="A0A1F8F9H7"/>
<keyword evidence="4 6" id="KW-1133">Transmembrane helix</keyword>
<evidence type="ECO:0000256" key="5">
    <source>
        <dbReference type="ARBA" id="ARBA00023136"/>
    </source>
</evidence>
<dbReference type="GO" id="GO:0005886">
    <property type="term" value="C:plasma membrane"/>
    <property type="evidence" value="ECO:0007669"/>
    <property type="project" value="UniProtKB-SubCell"/>
</dbReference>
<dbReference type="PANTHER" id="PTHR42709:SF6">
    <property type="entry name" value="UNDECAPRENYL PHOSPHATE TRANSPORTER A"/>
    <property type="match status" value="1"/>
</dbReference>
<evidence type="ECO:0000256" key="1">
    <source>
        <dbReference type="ARBA" id="ARBA00004651"/>
    </source>
</evidence>
<dbReference type="EMBL" id="MGJP01000025">
    <property type="protein sequence ID" value="OGN09814.1"/>
    <property type="molecule type" value="Genomic_DNA"/>
</dbReference>
<reference evidence="8 9" key="1">
    <citation type="journal article" date="2016" name="Nat. Commun.">
        <title>Thousands of microbial genomes shed light on interconnected biogeochemical processes in an aquifer system.</title>
        <authorList>
            <person name="Anantharaman K."/>
            <person name="Brown C.T."/>
            <person name="Hug L.A."/>
            <person name="Sharon I."/>
            <person name="Castelle C.J."/>
            <person name="Probst A.J."/>
            <person name="Thomas B.C."/>
            <person name="Singh A."/>
            <person name="Wilkins M.J."/>
            <person name="Karaoz U."/>
            <person name="Brodie E.L."/>
            <person name="Williams K.H."/>
            <person name="Hubbard S.S."/>
            <person name="Banfield J.F."/>
        </authorList>
    </citation>
    <scope>NUCLEOTIDE SEQUENCE [LARGE SCALE GENOMIC DNA]</scope>
</reference>
<proteinExistence type="predicted"/>
<dbReference type="InterPro" id="IPR051311">
    <property type="entry name" value="DedA_domain"/>
</dbReference>
<gene>
    <name evidence="8" type="ORF">A3J46_00335</name>
</gene>
<keyword evidence="5 6" id="KW-0472">Membrane</keyword>
<feature type="transmembrane region" description="Helical" evidence="6">
    <location>
        <begin position="61"/>
        <end position="81"/>
    </location>
</feature>
<feature type="transmembrane region" description="Helical" evidence="6">
    <location>
        <begin position="145"/>
        <end position="165"/>
    </location>
</feature>
<evidence type="ECO:0000256" key="4">
    <source>
        <dbReference type="ARBA" id="ARBA00022989"/>
    </source>
</evidence>
<organism evidence="8 9">
    <name type="scientific">Candidatus Yanofskybacteria bacterium RIFCSPHIGHO2_02_FULL_41_11</name>
    <dbReference type="NCBI Taxonomy" id="1802675"/>
    <lineage>
        <taxon>Bacteria</taxon>
        <taxon>Candidatus Yanofskyibacteriota</taxon>
    </lineage>
</organism>
<protein>
    <recommendedName>
        <fullName evidence="7">VTT domain-containing protein</fullName>
    </recommendedName>
</protein>
<comment type="subcellular location">
    <subcellularLocation>
        <location evidence="1">Cell membrane</location>
        <topology evidence="1">Multi-pass membrane protein</topology>
    </subcellularLocation>
</comment>
<evidence type="ECO:0000256" key="3">
    <source>
        <dbReference type="ARBA" id="ARBA00022692"/>
    </source>
</evidence>
<name>A0A1F8F9H7_9BACT</name>
<sequence>MLEILSASIDKVVNIIEALGYPGVFLLSFLDRLTVFLVPGEVILPAFGILVNRGVFDFWPVFWWVTVGAFLGNFALYFIFLKGGRPFLEKYGRYLLISKHDLNHLDRWFSKHGDMIVILGYLLPTSIRSLIPIPAGISKMNPLRFSLYTLIASVPGNVFWIYIGMKTGDSYKKVLAYFDRFNYAVIAIIILFIVWYVIRHIKGRHLTHE</sequence>
<dbReference type="Pfam" id="PF09335">
    <property type="entry name" value="VTT_dom"/>
    <property type="match status" value="1"/>
</dbReference>
<keyword evidence="2" id="KW-1003">Cell membrane</keyword>
<dbReference type="InterPro" id="IPR032816">
    <property type="entry name" value="VTT_dom"/>
</dbReference>
<keyword evidence="3 6" id="KW-0812">Transmembrane</keyword>
<evidence type="ECO:0000313" key="9">
    <source>
        <dbReference type="Proteomes" id="UP000177167"/>
    </source>
</evidence>
<evidence type="ECO:0000256" key="6">
    <source>
        <dbReference type="SAM" id="Phobius"/>
    </source>
</evidence>